<keyword evidence="5" id="KW-1185">Reference proteome</keyword>
<dbReference type="Proteomes" id="UP001165663">
    <property type="component" value="Unassembled WGS sequence"/>
</dbReference>
<evidence type="ECO:0008006" key="6">
    <source>
        <dbReference type="Google" id="ProtNLM"/>
    </source>
</evidence>
<dbReference type="InterPro" id="IPR000639">
    <property type="entry name" value="Epox_hydrolase-like"/>
</dbReference>
<comment type="caution">
    <text evidence="4">The sequence shown here is derived from an EMBL/GenBank/DDBJ whole genome shotgun (WGS) entry which is preliminary data.</text>
</comment>
<dbReference type="EMBL" id="BRZI01000002">
    <property type="protein sequence ID" value="GLD28789.1"/>
    <property type="molecule type" value="Genomic_DNA"/>
</dbReference>
<sequence>MTAPLSSAAGRVPHWTDIDWVPAVATLRINELQVNYLDHGTGPALVLLHGMAASWQWWLENIPALAQHHRVIAVDLPGFGRSDPLTGPAEMATHARTVLDLLDHLDIQSATVSGHSMGGLVATAMFAAAPERVRSLILVDAGGVPMSQRRLAVVLVALRICTSVLRSGLVRRALTTKSWARRLALATAFRDPRVMSPHLAAQTMPHFGGPGCVDAIAAAGRAVNSTAPESITCPVLLVWGEHDAIVPPRCAHDMHERLPDSELAVFAGAGHSPMVEFPDQFNDLALRFIASRHGGQNRLEAN</sequence>
<dbReference type="SUPFAM" id="SSF53474">
    <property type="entry name" value="alpha/beta-Hydrolases"/>
    <property type="match status" value="1"/>
</dbReference>
<feature type="domain" description="Peptidase S33 tripeptidyl aminopeptidase-like C-terminal" evidence="2">
    <location>
        <begin position="226"/>
        <end position="272"/>
    </location>
</feature>
<dbReference type="RefSeq" id="WP_236977133.1">
    <property type="nucleotide sequence ID" value="NZ_BRXE01000001.1"/>
</dbReference>
<name>A0A9P3Q309_9MYCO</name>
<evidence type="ECO:0000313" key="4">
    <source>
        <dbReference type="EMBL" id="GLD28789.1"/>
    </source>
</evidence>
<dbReference type="PANTHER" id="PTHR43689">
    <property type="entry name" value="HYDROLASE"/>
    <property type="match status" value="1"/>
</dbReference>
<proteinExistence type="predicted"/>
<dbReference type="EMBL" id="BRXE01000001">
    <property type="protein sequence ID" value="GLB80985.1"/>
    <property type="molecule type" value="Genomic_DNA"/>
</dbReference>
<dbReference type="AlphaFoldDB" id="A0A9P3Q309"/>
<dbReference type="PRINTS" id="PR00111">
    <property type="entry name" value="ABHYDROLASE"/>
</dbReference>
<dbReference type="Pfam" id="PF00561">
    <property type="entry name" value="Abhydrolase_1"/>
    <property type="match status" value="1"/>
</dbReference>
<dbReference type="Gene3D" id="3.40.50.1820">
    <property type="entry name" value="alpha/beta hydrolase"/>
    <property type="match status" value="1"/>
</dbReference>
<dbReference type="InterPro" id="IPR013595">
    <property type="entry name" value="Pept_S33_TAP-like_C"/>
</dbReference>
<dbReference type="GO" id="GO:0003824">
    <property type="term" value="F:catalytic activity"/>
    <property type="evidence" value="ECO:0007669"/>
    <property type="project" value="InterPro"/>
</dbReference>
<evidence type="ECO:0000259" key="1">
    <source>
        <dbReference type="Pfam" id="PF00561"/>
    </source>
</evidence>
<evidence type="ECO:0000313" key="5">
    <source>
        <dbReference type="Proteomes" id="UP001064782"/>
    </source>
</evidence>
<dbReference type="PRINTS" id="PR00412">
    <property type="entry name" value="EPOXHYDRLASE"/>
</dbReference>
<feature type="domain" description="AB hydrolase-1" evidence="1">
    <location>
        <begin position="43"/>
        <end position="141"/>
    </location>
</feature>
<protein>
    <recommendedName>
        <fullName evidence="6">Alpha/beta hydrolase</fullName>
    </recommendedName>
</protein>
<dbReference type="Proteomes" id="UP001064782">
    <property type="component" value="Unassembled WGS sequence"/>
</dbReference>
<dbReference type="InterPro" id="IPR029058">
    <property type="entry name" value="AB_hydrolase_fold"/>
</dbReference>
<reference evidence="4" key="1">
    <citation type="submission" date="2022-08" db="EMBL/GenBank/DDBJ databases">
        <title>Mycobacterium kiyosense sp. nov., scotochromogenic slow-glowing species isolated from respiratory specimens.</title>
        <authorList>
            <person name="Fukano H."/>
            <person name="Kazumi Y."/>
            <person name="Sakagami N."/>
            <person name="Ato M."/>
            <person name="Mitarai S."/>
            <person name="Hoshino Y."/>
        </authorList>
    </citation>
    <scope>NUCLEOTIDE SEQUENCE</scope>
    <source>
        <strain evidence="4">1413</strain>
        <strain evidence="3">SRL2020-028</strain>
    </source>
</reference>
<dbReference type="PANTHER" id="PTHR43689:SF8">
    <property type="entry name" value="ALPHA_BETA-HYDROLASES SUPERFAMILY PROTEIN"/>
    <property type="match status" value="1"/>
</dbReference>
<dbReference type="GeneID" id="83627318"/>
<dbReference type="InterPro" id="IPR000073">
    <property type="entry name" value="AB_hydrolase_1"/>
</dbReference>
<dbReference type="Pfam" id="PF08386">
    <property type="entry name" value="Abhydrolase_4"/>
    <property type="match status" value="1"/>
</dbReference>
<accession>A0A9P3Q309</accession>
<evidence type="ECO:0000259" key="2">
    <source>
        <dbReference type="Pfam" id="PF08386"/>
    </source>
</evidence>
<organism evidence="4 5">
    <name type="scientific">Mycobacterium kiyosense</name>
    <dbReference type="NCBI Taxonomy" id="2871094"/>
    <lineage>
        <taxon>Bacteria</taxon>
        <taxon>Bacillati</taxon>
        <taxon>Actinomycetota</taxon>
        <taxon>Actinomycetes</taxon>
        <taxon>Mycobacteriales</taxon>
        <taxon>Mycobacteriaceae</taxon>
        <taxon>Mycobacterium</taxon>
    </lineage>
</organism>
<evidence type="ECO:0000313" key="3">
    <source>
        <dbReference type="EMBL" id="GLB80985.1"/>
    </source>
</evidence>
<gene>
    <name evidence="4" type="ORF">Mkiyose1413_06720</name>
    <name evidence="3" type="ORF">SRL2020028_02410</name>
</gene>